<evidence type="ECO:0000313" key="2">
    <source>
        <dbReference type="EMBL" id="AND28376.1"/>
    </source>
</evidence>
<name>A0A160LJL6_BACTI</name>
<feature type="region of interest" description="Disordered" evidence="1">
    <location>
        <begin position="322"/>
        <end position="358"/>
    </location>
</feature>
<geneLocation type="plasmid" evidence="2">
    <name>pAM65-52-2-350K</name>
</geneLocation>
<evidence type="ECO:0000256" key="1">
    <source>
        <dbReference type="SAM" id="MobiDB-lite"/>
    </source>
</evidence>
<reference evidence="2" key="1">
    <citation type="journal article" date="2017" name="Res. Microbiol.">
        <title>Comparative genomics of extrachromosomal elements in Bacillus thuringiensis subsp. israelensis.</title>
        <authorList>
            <person name="Bolotin A."/>
            <person name="Gillis A."/>
            <person name="Sanchis V."/>
            <person name="Nielsen-LeRoux C."/>
            <person name="Mahillon J."/>
            <person name="Lereclus D."/>
            <person name="Sorokin A."/>
        </authorList>
    </citation>
    <scope>NUCLEOTIDE SEQUENCE</scope>
    <source>
        <strain evidence="2">AM65-52</strain>
        <plasmid evidence="2">pAM65-52-2-350K</plasmid>
    </source>
</reference>
<keyword evidence="2" id="KW-0614">Plasmid</keyword>
<accession>A0A160LJL6</accession>
<proteinExistence type="predicted"/>
<dbReference type="AlphaFoldDB" id="A0A160LJL6"/>
<gene>
    <name evidence="2" type="ORF">ATN07_30830</name>
</gene>
<protein>
    <submittedName>
        <fullName evidence="2">Uncharacterized protein</fullName>
    </submittedName>
</protein>
<organism evidence="2">
    <name type="scientific">Bacillus thuringiensis subsp. israelensis</name>
    <dbReference type="NCBI Taxonomy" id="1430"/>
    <lineage>
        <taxon>Bacteria</taxon>
        <taxon>Bacillati</taxon>
        <taxon>Bacillota</taxon>
        <taxon>Bacilli</taxon>
        <taxon>Bacillales</taxon>
        <taxon>Bacillaceae</taxon>
        <taxon>Bacillus</taxon>
        <taxon>Bacillus cereus group</taxon>
    </lineage>
</organism>
<sequence length="372" mass="44507">MYVQDVIKNRFQINKDSIKDIATKKELQETKELYNVVPFLSQKWLFHVKNGDKAVKKDFLRLARGNTSGVYFIEFENYRNYKFVKDLLRNEPGTVDLYMGWLKRADFEMLYRHLVVGFKGYELTKTLQDFVIRGYANEIEAVFKLFVELRDGREVKTRKEIIDICGINSNTVDNFMFSLLKEPPVKDKGLKRYMSNRIKEAVDLAEKYTWSTFRNYLKRSVRSCIDVKLILSSGEIYDNIRNYENEGYDMKKLRRMQRYLPQLKEISMARLLGLLDNIEKGVWYTDLEFLNFFFNYMLYKYNSNKEVKKLILEARALVKQKENKAKSEPKEKRVIMQAHSPDKEDNVKPMTRKEENDRVQVRDFFRRKLSNE</sequence>
<dbReference type="EMBL" id="CP013277">
    <property type="protein sequence ID" value="AND28376.1"/>
    <property type="molecule type" value="Genomic_DNA"/>
</dbReference>